<feature type="transmembrane region" description="Helical" evidence="1">
    <location>
        <begin position="102"/>
        <end position="121"/>
    </location>
</feature>
<reference evidence="2" key="1">
    <citation type="submission" date="2022-05" db="EMBL/GenBank/DDBJ databases">
        <authorList>
            <person name="Jo J.-H."/>
            <person name="Im W.-T."/>
        </authorList>
    </citation>
    <scope>NUCLEOTIDE SEQUENCE</scope>
    <source>
        <strain evidence="2">SE158</strain>
    </source>
</reference>
<feature type="transmembrane region" description="Helical" evidence="1">
    <location>
        <begin position="153"/>
        <end position="174"/>
    </location>
</feature>
<dbReference type="EMBL" id="JAMGBD010000002">
    <property type="protein sequence ID" value="MCL6684292.1"/>
    <property type="molecule type" value="Genomic_DNA"/>
</dbReference>
<name>A0ABT0RP89_9SPHN</name>
<keyword evidence="1" id="KW-0472">Membrane</keyword>
<dbReference type="RefSeq" id="WP_249848710.1">
    <property type="nucleotide sequence ID" value="NZ_JAMGBD010000002.1"/>
</dbReference>
<feature type="transmembrane region" description="Helical" evidence="1">
    <location>
        <begin position="30"/>
        <end position="48"/>
    </location>
</feature>
<feature type="transmembrane region" description="Helical" evidence="1">
    <location>
        <begin position="211"/>
        <end position="229"/>
    </location>
</feature>
<comment type="caution">
    <text evidence="2">The sequence shown here is derived from an EMBL/GenBank/DDBJ whole genome shotgun (WGS) entry which is preliminary data.</text>
</comment>
<feature type="transmembrane region" description="Helical" evidence="1">
    <location>
        <begin position="241"/>
        <end position="259"/>
    </location>
</feature>
<feature type="transmembrane region" description="Helical" evidence="1">
    <location>
        <begin position="186"/>
        <end position="205"/>
    </location>
</feature>
<feature type="transmembrane region" description="Helical" evidence="1">
    <location>
        <begin position="68"/>
        <end position="90"/>
    </location>
</feature>
<keyword evidence="3" id="KW-1185">Reference proteome</keyword>
<gene>
    <name evidence="2" type="ORF">LZ536_10320</name>
</gene>
<evidence type="ECO:0000313" key="2">
    <source>
        <dbReference type="EMBL" id="MCL6684292.1"/>
    </source>
</evidence>
<protein>
    <recommendedName>
        <fullName evidence="4">DUF2306 domain-containing protein</fullName>
    </recommendedName>
</protein>
<organism evidence="2 3">
    <name type="scientific">Sphingomonas alba</name>
    <dbReference type="NCBI Taxonomy" id="2908208"/>
    <lineage>
        <taxon>Bacteria</taxon>
        <taxon>Pseudomonadati</taxon>
        <taxon>Pseudomonadota</taxon>
        <taxon>Alphaproteobacteria</taxon>
        <taxon>Sphingomonadales</taxon>
        <taxon>Sphingomonadaceae</taxon>
        <taxon>Sphingomonas</taxon>
    </lineage>
</organism>
<proteinExistence type="predicted"/>
<sequence length="275" mass="30324">MATLADTQAIQKARRDALSGTPRAHAVDRWIFVGMAVWFIAIVLAGFIPDSIMKVGLVQSGQRAPFPIVLHMHAVLMGSFLLLMLAQSWLMATGRKAQHMRLGLAGMVLAPALVVVGFILAPTMYHMLWDAAQAAPAGKQAELQGALGIWEDILLLQIRIGVTFAIFMAIALAARIRDSGMHKRMIFLAVAMALPAGFDRIPWLWSTMPVSPLSADVWVLVAVAPMFLWDVIRNRWVHPAYVIWLALNIPLSVAVFGLWDTPWWHHAARQIMGVG</sequence>
<keyword evidence="1" id="KW-1133">Transmembrane helix</keyword>
<accession>A0ABT0RP89</accession>
<dbReference type="Proteomes" id="UP001165363">
    <property type="component" value="Unassembled WGS sequence"/>
</dbReference>
<evidence type="ECO:0000256" key="1">
    <source>
        <dbReference type="SAM" id="Phobius"/>
    </source>
</evidence>
<evidence type="ECO:0000313" key="3">
    <source>
        <dbReference type="Proteomes" id="UP001165363"/>
    </source>
</evidence>
<keyword evidence="1" id="KW-0812">Transmembrane</keyword>
<evidence type="ECO:0008006" key="4">
    <source>
        <dbReference type="Google" id="ProtNLM"/>
    </source>
</evidence>